<evidence type="ECO:0000313" key="3">
    <source>
        <dbReference type="Proteomes" id="UP000619244"/>
    </source>
</evidence>
<accession>A0A918U497</accession>
<proteinExistence type="predicted"/>
<feature type="compositionally biased region" description="Low complexity" evidence="1">
    <location>
        <begin position="71"/>
        <end position="90"/>
    </location>
</feature>
<feature type="region of interest" description="Disordered" evidence="1">
    <location>
        <begin position="69"/>
        <end position="90"/>
    </location>
</feature>
<dbReference type="Proteomes" id="UP000619244">
    <property type="component" value="Unassembled WGS sequence"/>
</dbReference>
<keyword evidence="3" id="KW-1185">Reference proteome</keyword>
<dbReference type="AlphaFoldDB" id="A0A918U497"/>
<reference evidence="2" key="2">
    <citation type="submission" date="2020-09" db="EMBL/GenBank/DDBJ databases">
        <authorList>
            <person name="Sun Q."/>
            <person name="Ohkuma M."/>
        </authorList>
    </citation>
    <scope>NUCLEOTIDE SEQUENCE</scope>
    <source>
        <strain evidence="2">JCM 4790</strain>
    </source>
</reference>
<evidence type="ECO:0000256" key="1">
    <source>
        <dbReference type="SAM" id="MobiDB-lite"/>
    </source>
</evidence>
<organism evidence="2 3">
    <name type="scientific">Streptomyces minutiscleroticus</name>
    <dbReference type="NCBI Taxonomy" id="68238"/>
    <lineage>
        <taxon>Bacteria</taxon>
        <taxon>Bacillati</taxon>
        <taxon>Actinomycetota</taxon>
        <taxon>Actinomycetes</taxon>
        <taxon>Kitasatosporales</taxon>
        <taxon>Streptomycetaceae</taxon>
        <taxon>Streptomyces</taxon>
    </lineage>
</organism>
<name>A0A918U497_9ACTN</name>
<dbReference type="EMBL" id="BMVU01000028">
    <property type="protein sequence ID" value="GGX90572.1"/>
    <property type="molecule type" value="Genomic_DNA"/>
</dbReference>
<sequence length="90" mass="8969">MFRTRTGPRPGHGRGAEHAGPQTAVVSGDTRATPGPARTLPLPAALGGVRIEGPADVLLERPPDLEQDVRGPLLAAGHGPAATAAPGGSL</sequence>
<gene>
    <name evidence="2" type="ORF">GCM10010358_50710</name>
</gene>
<evidence type="ECO:0000313" key="2">
    <source>
        <dbReference type="EMBL" id="GGX90572.1"/>
    </source>
</evidence>
<feature type="region of interest" description="Disordered" evidence="1">
    <location>
        <begin position="1"/>
        <end position="43"/>
    </location>
</feature>
<protein>
    <submittedName>
        <fullName evidence="2">Uncharacterized protein</fullName>
    </submittedName>
</protein>
<comment type="caution">
    <text evidence="2">The sequence shown here is derived from an EMBL/GenBank/DDBJ whole genome shotgun (WGS) entry which is preliminary data.</text>
</comment>
<reference evidence="2" key="1">
    <citation type="journal article" date="2014" name="Int. J. Syst. Evol. Microbiol.">
        <title>Complete genome sequence of Corynebacterium casei LMG S-19264T (=DSM 44701T), isolated from a smear-ripened cheese.</title>
        <authorList>
            <consortium name="US DOE Joint Genome Institute (JGI-PGF)"/>
            <person name="Walter F."/>
            <person name="Albersmeier A."/>
            <person name="Kalinowski J."/>
            <person name="Ruckert C."/>
        </authorList>
    </citation>
    <scope>NUCLEOTIDE SEQUENCE</scope>
    <source>
        <strain evidence="2">JCM 4790</strain>
    </source>
</reference>